<accession>A0A9Q9SV81</accession>
<comment type="similarity">
    <text evidence="1">Belongs to the ABC transporter superfamily.</text>
</comment>
<dbReference type="InterPro" id="IPR003593">
    <property type="entry name" value="AAA+_ATPase"/>
</dbReference>
<dbReference type="Pfam" id="PF00005">
    <property type="entry name" value="ABC_tran"/>
    <property type="match status" value="1"/>
</dbReference>
<proteinExistence type="inferred from homology"/>
<dbReference type="EMBL" id="CP017708">
    <property type="protein sequence ID" value="WAN70273.1"/>
    <property type="molecule type" value="Genomic_DNA"/>
</dbReference>
<evidence type="ECO:0000256" key="4">
    <source>
        <dbReference type="ARBA" id="ARBA00022840"/>
    </source>
</evidence>
<keyword evidence="4 6" id="KW-0067">ATP-binding</keyword>
<dbReference type="InterPro" id="IPR017871">
    <property type="entry name" value="ABC_transporter-like_CS"/>
</dbReference>
<evidence type="ECO:0000256" key="2">
    <source>
        <dbReference type="ARBA" id="ARBA00022448"/>
    </source>
</evidence>
<dbReference type="Proteomes" id="UP000176944">
    <property type="component" value="Chromosome"/>
</dbReference>
<dbReference type="InterPro" id="IPR017911">
    <property type="entry name" value="MacB-like_ATP-bd"/>
</dbReference>
<evidence type="ECO:0000256" key="1">
    <source>
        <dbReference type="ARBA" id="ARBA00005417"/>
    </source>
</evidence>
<reference evidence="6" key="2">
    <citation type="submission" date="2022-10" db="EMBL/GenBank/DDBJ databases">
        <authorList>
            <person name="Ngo T.-E."/>
        </authorList>
    </citation>
    <scope>NUCLEOTIDE SEQUENCE</scope>
    <source>
        <strain evidence="6">JHB</strain>
    </source>
</reference>
<dbReference type="AlphaFoldDB" id="A0A9Q9SV81"/>
<dbReference type="GO" id="GO:0016887">
    <property type="term" value="F:ATP hydrolysis activity"/>
    <property type="evidence" value="ECO:0007669"/>
    <property type="project" value="InterPro"/>
</dbReference>
<dbReference type="GO" id="GO:0022857">
    <property type="term" value="F:transmembrane transporter activity"/>
    <property type="evidence" value="ECO:0007669"/>
    <property type="project" value="UniProtKB-ARBA"/>
</dbReference>
<dbReference type="PROSITE" id="PS50893">
    <property type="entry name" value="ABC_TRANSPORTER_2"/>
    <property type="match status" value="1"/>
</dbReference>
<dbReference type="FunFam" id="3.40.50.300:FF:000032">
    <property type="entry name" value="Export ABC transporter ATP-binding protein"/>
    <property type="match status" value="1"/>
</dbReference>
<dbReference type="GO" id="GO:0098796">
    <property type="term" value="C:membrane protein complex"/>
    <property type="evidence" value="ECO:0007669"/>
    <property type="project" value="UniProtKB-ARBA"/>
</dbReference>
<keyword evidence="3" id="KW-0547">Nucleotide-binding</keyword>
<name>A0A9Q9SV81_MOOP1</name>
<dbReference type="InterPro" id="IPR003439">
    <property type="entry name" value="ABC_transporter-like_ATP-bd"/>
</dbReference>
<feature type="domain" description="ABC transporter" evidence="5">
    <location>
        <begin position="2"/>
        <end position="240"/>
    </location>
</feature>
<dbReference type="CDD" id="cd03255">
    <property type="entry name" value="ABC_MJ0796_LolCDE_FtsE"/>
    <property type="match status" value="1"/>
</dbReference>
<protein>
    <submittedName>
        <fullName evidence="6">ABC transporter ATP-binding protein</fullName>
    </submittedName>
</protein>
<reference evidence="6" key="1">
    <citation type="journal article" date="2017" name="Proc. Natl. Acad. Sci. U.S.A.">
        <title>Comparative genomics uncovers the prolific and distinctive metabolic potential of the cyanobacterial genus Moorea.</title>
        <authorList>
            <person name="Leao T."/>
            <person name="Castelao G."/>
            <person name="Korobeynikov A."/>
            <person name="Monroe E.A."/>
            <person name="Podell S."/>
            <person name="Glukhov E."/>
            <person name="Allen E.E."/>
            <person name="Gerwick W.H."/>
            <person name="Gerwick L."/>
        </authorList>
    </citation>
    <scope>NUCLEOTIDE SEQUENCE</scope>
    <source>
        <strain evidence="6">JHB</strain>
    </source>
</reference>
<evidence type="ECO:0000313" key="6">
    <source>
        <dbReference type="EMBL" id="WAN70273.1"/>
    </source>
</evidence>
<dbReference type="PANTHER" id="PTHR42798:SF2">
    <property type="entry name" value="ABC TRANSPORTER ATP-BINDING PROTEIN MG467-RELATED"/>
    <property type="match status" value="1"/>
</dbReference>
<dbReference type="Gene3D" id="3.40.50.300">
    <property type="entry name" value="P-loop containing nucleotide triphosphate hydrolases"/>
    <property type="match status" value="1"/>
</dbReference>
<gene>
    <name evidence="6" type="ORF">BJP36_04125</name>
</gene>
<dbReference type="PANTHER" id="PTHR42798">
    <property type="entry name" value="LIPOPROTEIN-RELEASING SYSTEM ATP-BINDING PROTEIN LOLD"/>
    <property type="match status" value="1"/>
</dbReference>
<dbReference type="SUPFAM" id="SSF52540">
    <property type="entry name" value="P-loop containing nucleoside triphosphate hydrolases"/>
    <property type="match status" value="1"/>
</dbReference>
<evidence type="ECO:0000259" key="5">
    <source>
        <dbReference type="PROSITE" id="PS50893"/>
    </source>
</evidence>
<dbReference type="PROSITE" id="PS00211">
    <property type="entry name" value="ABC_TRANSPORTER_1"/>
    <property type="match status" value="1"/>
</dbReference>
<dbReference type="GO" id="GO:0005524">
    <property type="term" value="F:ATP binding"/>
    <property type="evidence" value="ECO:0007669"/>
    <property type="project" value="UniProtKB-KW"/>
</dbReference>
<evidence type="ECO:0000256" key="3">
    <source>
        <dbReference type="ARBA" id="ARBA00022741"/>
    </source>
</evidence>
<sequence>MIWMEAITKIYDMGEVQVSVLKGINLSIKEGEYIAIMGASGSGKSTLMNIIGCLDRPTTGRYVLEGRNLTTLHDDELAYIRNQRIGFVFQQFNLLPRSTALENVMLPMVYANVPKPKRRQRAMQALSRVGLGNHLHHRPSQLSGGQQQRVAIARALVNRPALLLADEPTGALDTKTSQEVMDLLGELNQQGITIVIVTHEHDVAAQTQRLIQMQDGLVVDRDEQMSVKSISLNTYSGFELDDVQSSGF</sequence>
<dbReference type="SMART" id="SM00382">
    <property type="entry name" value="AAA"/>
    <property type="match status" value="1"/>
</dbReference>
<organism evidence="6">
    <name type="scientific">Moorena producens (strain JHB)</name>
    <dbReference type="NCBI Taxonomy" id="1454205"/>
    <lineage>
        <taxon>Bacteria</taxon>
        <taxon>Bacillati</taxon>
        <taxon>Cyanobacteriota</taxon>
        <taxon>Cyanophyceae</taxon>
        <taxon>Coleofasciculales</taxon>
        <taxon>Coleofasciculaceae</taxon>
        <taxon>Moorena</taxon>
    </lineage>
</organism>
<dbReference type="InterPro" id="IPR027417">
    <property type="entry name" value="P-loop_NTPase"/>
</dbReference>
<keyword evidence="2" id="KW-0813">Transport</keyword>